<dbReference type="RefSeq" id="WP_207362839.1">
    <property type="nucleotide sequence ID" value="NZ_JAFMYV010000001.1"/>
</dbReference>
<protein>
    <submittedName>
        <fullName evidence="2">Uncharacterized protein</fullName>
    </submittedName>
</protein>
<reference evidence="2" key="1">
    <citation type="submission" date="2021-03" db="EMBL/GenBank/DDBJ databases">
        <title>Fibrella sp. HMF5335 genome sequencing and assembly.</title>
        <authorList>
            <person name="Kang H."/>
            <person name="Kim H."/>
            <person name="Bae S."/>
            <person name="Joh K."/>
        </authorList>
    </citation>
    <scope>NUCLEOTIDE SEQUENCE</scope>
    <source>
        <strain evidence="2">HMF5335</strain>
    </source>
</reference>
<organism evidence="2 3">
    <name type="scientific">Fibrella rubiginis</name>
    <dbReference type="NCBI Taxonomy" id="2817060"/>
    <lineage>
        <taxon>Bacteria</taxon>
        <taxon>Pseudomonadati</taxon>
        <taxon>Bacteroidota</taxon>
        <taxon>Cytophagia</taxon>
        <taxon>Cytophagales</taxon>
        <taxon>Spirosomataceae</taxon>
        <taxon>Fibrella</taxon>
    </lineage>
</organism>
<evidence type="ECO:0000313" key="2">
    <source>
        <dbReference type="EMBL" id="MBO0935279.1"/>
    </source>
</evidence>
<sequence length="270" mass="29707">MDLSDELLEQIGAYLAGQLPAGEKDQFEARIQQDPQLRQEVALQRELKQGLSFLAQKDRFRQLHADLDKRGLLPDIAKQTAQPELAEAKGKAPDLGPLPAQSQPVRQLVRFGRASWVMAASLALLLGVGWLLYTNRADKRQELAQNEAAFTHFFSPHLKPAPTLLPDPDRVAAAPENSQSGQDSVRLQVATQGLNRADGQPTIQELTVLAAKTGHWGASAQWYLALAYLKANQRTQARPLLNKIAQLNGHPYQQEARQLLNQLSASAPAP</sequence>
<dbReference type="AlphaFoldDB" id="A0A939GDK9"/>
<feature type="transmembrane region" description="Helical" evidence="1">
    <location>
        <begin position="114"/>
        <end position="133"/>
    </location>
</feature>
<name>A0A939GDK9_9BACT</name>
<keyword evidence="1" id="KW-1133">Transmembrane helix</keyword>
<evidence type="ECO:0000256" key="1">
    <source>
        <dbReference type="SAM" id="Phobius"/>
    </source>
</evidence>
<keyword evidence="1" id="KW-0812">Transmembrane</keyword>
<accession>A0A939GDK9</accession>
<evidence type="ECO:0000313" key="3">
    <source>
        <dbReference type="Proteomes" id="UP000664034"/>
    </source>
</evidence>
<comment type="caution">
    <text evidence="2">The sequence shown here is derived from an EMBL/GenBank/DDBJ whole genome shotgun (WGS) entry which is preliminary data.</text>
</comment>
<keyword evidence="1" id="KW-0472">Membrane</keyword>
<dbReference type="Proteomes" id="UP000664034">
    <property type="component" value="Unassembled WGS sequence"/>
</dbReference>
<gene>
    <name evidence="2" type="ORF">J2I47_01835</name>
</gene>
<proteinExistence type="predicted"/>
<keyword evidence="3" id="KW-1185">Reference proteome</keyword>
<dbReference type="EMBL" id="JAFMYV010000001">
    <property type="protein sequence ID" value="MBO0935279.1"/>
    <property type="molecule type" value="Genomic_DNA"/>
</dbReference>